<comment type="caution">
    <text evidence="2">The sequence shown here is derived from an EMBL/GenBank/DDBJ whole genome shotgun (WGS) entry which is preliminary data.</text>
</comment>
<organism evidence="2 3">
    <name type="scientific">Microbispora maris</name>
    <dbReference type="NCBI Taxonomy" id="3144104"/>
    <lineage>
        <taxon>Bacteria</taxon>
        <taxon>Bacillati</taxon>
        <taxon>Actinomycetota</taxon>
        <taxon>Actinomycetes</taxon>
        <taxon>Streptosporangiales</taxon>
        <taxon>Streptosporangiaceae</taxon>
        <taxon>Microbispora</taxon>
    </lineage>
</organism>
<name>A0ABV0B0G5_9ACTN</name>
<evidence type="ECO:0000313" key="2">
    <source>
        <dbReference type="EMBL" id="MEN3541015.1"/>
    </source>
</evidence>
<dbReference type="Proteomes" id="UP001447516">
    <property type="component" value="Unassembled WGS sequence"/>
</dbReference>
<keyword evidence="3" id="KW-1185">Reference proteome</keyword>
<dbReference type="InterPro" id="IPR015035">
    <property type="entry name" value="DUF1918"/>
</dbReference>
<proteinExistence type="predicted"/>
<dbReference type="Gene3D" id="2.30.30.440">
    <property type="entry name" value="Domain of unknown function DUF1918"/>
    <property type="match status" value="1"/>
</dbReference>
<accession>A0ABV0B0G5</accession>
<evidence type="ECO:0000259" key="1">
    <source>
        <dbReference type="Pfam" id="PF08940"/>
    </source>
</evidence>
<feature type="domain" description="DUF1918" evidence="1">
    <location>
        <begin position="1"/>
        <end position="58"/>
    </location>
</feature>
<dbReference type="EMBL" id="JBDJAW010000069">
    <property type="protein sequence ID" value="MEN3541015.1"/>
    <property type="molecule type" value="Genomic_DNA"/>
</dbReference>
<sequence length="68" mass="7601">MKASVGDRLVIESLHLDGPRRVGIITALYHGDGSPPYFVRWLDEEHETLIFPGTDAHVEHRAEHGAQV</sequence>
<dbReference type="RefSeq" id="WP_346230852.1">
    <property type="nucleotide sequence ID" value="NZ_JBDJAW010000069.1"/>
</dbReference>
<reference evidence="2 3" key="1">
    <citation type="submission" date="2024-05" db="EMBL/GenBank/DDBJ databases">
        <title>Microbispora sp.ZYX-F-249.</title>
        <authorList>
            <person name="Xie H."/>
        </authorList>
    </citation>
    <scope>NUCLEOTIDE SEQUENCE [LARGE SCALE GENOMIC DNA]</scope>
    <source>
        <strain evidence="2 3">ZYX-F-249</strain>
    </source>
</reference>
<dbReference type="Pfam" id="PF08940">
    <property type="entry name" value="DUF1918"/>
    <property type="match status" value="1"/>
</dbReference>
<protein>
    <submittedName>
        <fullName evidence="2">DUF1918 domain-containing protein</fullName>
    </submittedName>
</protein>
<dbReference type="SUPFAM" id="SSF50118">
    <property type="entry name" value="Cell growth inhibitor/plasmid maintenance toxic component"/>
    <property type="match status" value="1"/>
</dbReference>
<gene>
    <name evidence="2" type="ORF">AAH991_38280</name>
</gene>
<evidence type="ECO:0000313" key="3">
    <source>
        <dbReference type="Proteomes" id="UP001447516"/>
    </source>
</evidence>